<evidence type="ECO:0000313" key="5">
    <source>
        <dbReference type="Proteomes" id="UP000637359"/>
    </source>
</evidence>
<dbReference type="Gene3D" id="1.25.40.10">
    <property type="entry name" value="Tetratricopeptide repeat domain"/>
    <property type="match status" value="1"/>
</dbReference>
<gene>
    <name evidence="4" type="ORF">H8S33_15205</name>
</gene>
<keyword evidence="5" id="KW-1185">Reference proteome</keyword>
<feature type="domain" description="Zinc-ribbon" evidence="3">
    <location>
        <begin position="2"/>
        <end position="24"/>
    </location>
</feature>
<sequence length="400" mass="44883">MFCHQCGDKLVDESTFCINCGAKVDQDNQITEQIQSPETPNTSIHSHETSPPQVETNGKKTLITHSLFPYVIPLISLVLVSVFLIFTYLSEQRKNDQVLELQQTAEANALEGNFTEATKLLEDAIEIRPDYDVLQQNLDEVNRAQTFADQLDAALTLSANQQFDQAEQELTTLTNQLAAENSPLFTSFEVLITAEEETITIEKIKLELPTITNIDELANKLNTLEALSNTEAEAVKTEIMDKIVQIAFEEASTLYTDGYFEEALAMLNKGLNYSSNNEQLLAFKDEIEQAITAFEEQAVQDDLHNRTAAVEVTYFDAVLEENGDITISGTLISTATVPIYSLTVYLAIFDEEGNFLFEDILFVEPYELNPGDEGIFEGVIEDVNQEAYIEITNITWYFDL</sequence>
<keyword evidence="2" id="KW-0812">Transmembrane</keyword>
<evidence type="ECO:0000313" key="4">
    <source>
        <dbReference type="EMBL" id="MBC5638143.1"/>
    </source>
</evidence>
<comment type="caution">
    <text evidence="4">The sequence shown here is derived from an EMBL/GenBank/DDBJ whole genome shotgun (WGS) entry which is preliminary data.</text>
</comment>
<dbReference type="InterPro" id="IPR026870">
    <property type="entry name" value="Zinc_ribbon_dom"/>
</dbReference>
<evidence type="ECO:0000259" key="3">
    <source>
        <dbReference type="Pfam" id="PF13240"/>
    </source>
</evidence>
<dbReference type="SUPFAM" id="SSF48452">
    <property type="entry name" value="TPR-like"/>
    <property type="match status" value="1"/>
</dbReference>
<proteinExistence type="predicted"/>
<dbReference type="AlphaFoldDB" id="A0A923L7Z2"/>
<feature type="region of interest" description="Disordered" evidence="1">
    <location>
        <begin position="35"/>
        <end position="56"/>
    </location>
</feature>
<keyword evidence="2" id="KW-0472">Membrane</keyword>
<dbReference type="InterPro" id="IPR011990">
    <property type="entry name" value="TPR-like_helical_dom_sf"/>
</dbReference>
<dbReference type="Proteomes" id="UP000637359">
    <property type="component" value="Unassembled WGS sequence"/>
</dbReference>
<keyword evidence="2" id="KW-1133">Transmembrane helix</keyword>
<dbReference type="RefSeq" id="WP_186870845.1">
    <property type="nucleotide sequence ID" value="NZ_JACOOL010000012.1"/>
</dbReference>
<evidence type="ECO:0000256" key="1">
    <source>
        <dbReference type="SAM" id="MobiDB-lite"/>
    </source>
</evidence>
<dbReference type="EMBL" id="JACOOL010000012">
    <property type="protein sequence ID" value="MBC5638143.1"/>
    <property type="molecule type" value="Genomic_DNA"/>
</dbReference>
<name>A0A923L7Z2_9BACI</name>
<protein>
    <submittedName>
        <fullName evidence="4">Zinc-ribbon domain-containing protein</fullName>
    </submittedName>
</protein>
<organism evidence="4 5">
    <name type="scientific">Ornithinibacillus hominis</name>
    <dbReference type="NCBI Taxonomy" id="2763055"/>
    <lineage>
        <taxon>Bacteria</taxon>
        <taxon>Bacillati</taxon>
        <taxon>Bacillota</taxon>
        <taxon>Bacilli</taxon>
        <taxon>Bacillales</taxon>
        <taxon>Bacillaceae</taxon>
        <taxon>Ornithinibacillus</taxon>
    </lineage>
</organism>
<feature type="transmembrane region" description="Helical" evidence="2">
    <location>
        <begin position="67"/>
        <end position="89"/>
    </location>
</feature>
<evidence type="ECO:0000256" key="2">
    <source>
        <dbReference type="SAM" id="Phobius"/>
    </source>
</evidence>
<accession>A0A923L7Z2</accession>
<dbReference type="Pfam" id="PF13240">
    <property type="entry name" value="Zn_Ribbon_1"/>
    <property type="match status" value="1"/>
</dbReference>
<reference evidence="4" key="1">
    <citation type="submission" date="2020-08" db="EMBL/GenBank/DDBJ databases">
        <title>Genome public.</title>
        <authorList>
            <person name="Liu C."/>
            <person name="Sun Q."/>
        </authorList>
    </citation>
    <scope>NUCLEOTIDE SEQUENCE</scope>
    <source>
        <strain evidence="4">BX22</strain>
    </source>
</reference>